<protein>
    <submittedName>
        <fullName evidence="2">Flavoprotein involved in K+ transport</fullName>
    </submittedName>
</protein>
<dbReference type="Pfam" id="PF13738">
    <property type="entry name" value="Pyr_redox_3"/>
    <property type="match status" value="1"/>
</dbReference>
<dbReference type="Gene3D" id="3.50.50.60">
    <property type="entry name" value="FAD/NAD(P)-binding domain"/>
    <property type="match status" value="1"/>
</dbReference>
<evidence type="ECO:0000256" key="1">
    <source>
        <dbReference type="ARBA" id="ARBA00023002"/>
    </source>
</evidence>
<name>A0A1H1NIQ5_BRESA</name>
<dbReference type="GO" id="GO:0050660">
    <property type="term" value="F:flavin adenine dinucleotide binding"/>
    <property type="evidence" value="ECO:0007669"/>
    <property type="project" value="TreeGrafter"/>
</dbReference>
<dbReference type="PRINTS" id="PR00469">
    <property type="entry name" value="PNDRDTASEII"/>
</dbReference>
<sequence>MYLGTSTSMWKVDVVVVGGGQSGLAVGYYLRRAGLSFVILDKQHQPGGAWQHVWPSLRLFSPAQYSSLPGRLMPPTNGGNPDAGHVIDYLADYEKRYGLPVERPVEVMHVLPSRTGFKVLTDSSEWEASAVVNATGTWSQPFWPRVPGQETFHGIQIHSAAYRGPEQFDSQSVLVVGGANSGAQIAADLVDSAKVTWCLRGEAHYLPDDVDGRELFRVATRQVQAKAAGEADPGGVANLGDIVVVPPVKDARDAGLLVASPMFNRFLPDAVAWPDESRRHIDSVIWCTGFRPALRHLRDLDLRERDGTITLTGTTATHCPGLYFVGYGDWTGPGSATLIGVGATAKATVAAIADTVC</sequence>
<proteinExistence type="predicted"/>
<dbReference type="InterPro" id="IPR050982">
    <property type="entry name" value="Auxin_biosynth/cation_transpt"/>
</dbReference>
<accession>A0A1H1NIQ5</accession>
<dbReference type="PRINTS" id="PR00368">
    <property type="entry name" value="FADPNR"/>
</dbReference>
<dbReference type="EMBL" id="LT629739">
    <property type="protein sequence ID" value="SDR98209.1"/>
    <property type="molecule type" value="Genomic_DNA"/>
</dbReference>
<dbReference type="Proteomes" id="UP000199700">
    <property type="component" value="Chromosome"/>
</dbReference>
<reference evidence="2" key="1">
    <citation type="submission" date="2016-10" db="EMBL/GenBank/DDBJ databases">
        <authorList>
            <person name="Varghese N."/>
            <person name="Submissions S."/>
        </authorList>
    </citation>
    <scope>NUCLEOTIDE SEQUENCE [LARGE SCALE GENOMIC DNA]</scope>
    <source>
        <strain evidence="2">DSM 22082</strain>
    </source>
</reference>
<keyword evidence="1" id="KW-0560">Oxidoreductase</keyword>
<organism evidence="2 3">
    <name type="scientific">Brevibacterium sandarakinum</name>
    <dbReference type="NCBI Taxonomy" id="629680"/>
    <lineage>
        <taxon>Bacteria</taxon>
        <taxon>Bacillati</taxon>
        <taxon>Actinomycetota</taxon>
        <taxon>Actinomycetes</taxon>
        <taxon>Micrococcales</taxon>
        <taxon>Brevibacteriaceae</taxon>
        <taxon>Brevibacterium</taxon>
    </lineage>
</organism>
<dbReference type="InterPro" id="IPR036188">
    <property type="entry name" value="FAD/NAD-bd_sf"/>
</dbReference>
<keyword evidence="3" id="KW-1185">Reference proteome</keyword>
<dbReference type="NCBIfam" id="NF040505">
    <property type="entry name" value="ArsO_flavin_mono"/>
    <property type="match status" value="1"/>
</dbReference>
<evidence type="ECO:0000313" key="2">
    <source>
        <dbReference type="EMBL" id="SDR98209.1"/>
    </source>
</evidence>
<dbReference type="RefSeq" id="WP_231939022.1">
    <property type="nucleotide sequence ID" value="NZ_LT629739.1"/>
</dbReference>
<dbReference type="GO" id="GO:0004497">
    <property type="term" value="F:monooxygenase activity"/>
    <property type="evidence" value="ECO:0007669"/>
    <property type="project" value="TreeGrafter"/>
</dbReference>
<dbReference type="PANTHER" id="PTHR43539:SF78">
    <property type="entry name" value="FLAVIN-CONTAINING MONOOXYGENASE"/>
    <property type="match status" value="1"/>
</dbReference>
<gene>
    <name evidence="2" type="ORF">SAMN04489751_0951</name>
</gene>
<dbReference type="AlphaFoldDB" id="A0A1H1NIQ5"/>
<evidence type="ECO:0000313" key="3">
    <source>
        <dbReference type="Proteomes" id="UP000199700"/>
    </source>
</evidence>
<dbReference type="PANTHER" id="PTHR43539">
    <property type="entry name" value="FLAVIN-BINDING MONOOXYGENASE-LIKE PROTEIN (AFU_ORTHOLOGUE AFUA_4G09220)"/>
    <property type="match status" value="1"/>
</dbReference>
<dbReference type="STRING" id="629680.SAMN04489751_0951"/>
<dbReference type="SUPFAM" id="SSF51905">
    <property type="entry name" value="FAD/NAD(P)-binding domain"/>
    <property type="match status" value="2"/>
</dbReference>